<keyword evidence="3" id="KW-1133">Transmembrane helix</keyword>
<dbReference type="GO" id="GO:0005829">
    <property type="term" value="C:cytosol"/>
    <property type="evidence" value="ECO:0007669"/>
    <property type="project" value="TreeGrafter"/>
</dbReference>
<evidence type="ECO:0000256" key="2">
    <source>
        <dbReference type="ARBA" id="ARBA00022840"/>
    </source>
</evidence>
<proteinExistence type="predicted"/>
<reference evidence="5" key="4">
    <citation type="submission" date="2019-03" db="UniProtKB">
        <authorList>
            <consortium name="EnsemblPlants"/>
        </authorList>
    </citation>
    <scope>IDENTIFICATION</scope>
</reference>
<dbReference type="PANTHER" id="PTHR10457:SF35">
    <property type="entry name" value="L-ARABINOKINASE"/>
    <property type="match status" value="1"/>
</dbReference>
<dbReference type="AlphaFoldDB" id="A0A453NA58"/>
<dbReference type="Gramene" id="AET6Gv20291200.4">
    <property type="protein sequence ID" value="AET6Gv20291200.4"/>
    <property type="gene ID" value="AET6Gv20291200"/>
</dbReference>
<reference evidence="6" key="2">
    <citation type="journal article" date="2017" name="Nat. Plants">
        <title>The Aegilops tauschii genome reveals multiple impacts of transposons.</title>
        <authorList>
            <person name="Zhao G."/>
            <person name="Zou C."/>
            <person name="Li K."/>
            <person name="Wang K."/>
            <person name="Li T."/>
            <person name="Gao L."/>
            <person name="Zhang X."/>
            <person name="Wang H."/>
            <person name="Yang Z."/>
            <person name="Liu X."/>
            <person name="Jiang W."/>
            <person name="Mao L."/>
            <person name="Kong X."/>
            <person name="Jiao Y."/>
            <person name="Jia J."/>
        </authorList>
    </citation>
    <scope>NUCLEOTIDE SEQUENCE [LARGE SCALE GENOMIC DNA]</scope>
    <source>
        <strain evidence="6">cv. AL8/78</strain>
    </source>
</reference>
<dbReference type="SUPFAM" id="SSF54211">
    <property type="entry name" value="Ribosomal protein S5 domain 2-like"/>
    <property type="match status" value="1"/>
</dbReference>
<accession>A0A453NA58</accession>
<reference evidence="6" key="1">
    <citation type="journal article" date="2014" name="Science">
        <title>Ancient hybridizations among the ancestral genomes of bread wheat.</title>
        <authorList>
            <consortium name="International Wheat Genome Sequencing Consortium,"/>
            <person name="Marcussen T."/>
            <person name="Sandve S.R."/>
            <person name="Heier L."/>
            <person name="Spannagl M."/>
            <person name="Pfeifer M."/>
            <person name="Jakobsen K.S."/>
            <person name="Wulff B.B."/>
            <person name="Steuernagel B."/>
            <person name="Mayer K.F."/>
            <person name="Olsen O.A."/>
        </authorList>
    </citation>
    <scope>NUCLEOTIDE SEQUENCE [LARGE SCALE GENOMIC DNA]</scope>
    <source>
        <strain evidence="6">cv. AL8/78</strain>
    </source>
</reference>
<dbReference type="Gene3D" id="3.30.230.10">
    <property type="match status" value="1"/>
</dbReference>
<keyword evidence="3" id="KW-0472">Membrane</keyword>
<dbReference type="GO" id="GO:0009702">
    <property type="term" value="F:L-arabinokinase activity"/>
    <property type="evidence" value="ECO:0007669"/>
    <property type="project" value="TreeGrafter"/>
</dbReference>
<dbReference type="InterPro" id="IPR014721">
    <property type="entry name" value="Ribsml_uS5_D2-typ_fold_subgr"/>
</dbReference>
<dbReference type="InterPro" id="IPR006204">
    <property type="entry name" value="GHMP_kinase_N_dom"/>
</dbReference>
<sequence length="252" mass="27298">MVTNQYHMKRPKNISPRTHLKSKKNAYLSSLSDNMACAFLLTELFYLRWAAYVAGTVLVLMTELGVQFTDSMSILVSSSVPEGKGVSSSASVEVATMSAIAAVYGLNIAPRDLAILCQKVENHIVGAPCGVMDQMTSACGEANKLLAMVCQPAEVKELVSIPTHIRFWGLDSGIRHSVGGTDYGSVRVGTYMGRKLIKCAASDLISQSFPSTPTQSCDASEEYEKYGVDLLKSEASLQYLCNLPPHRSALPY</sequence>
<evidence type="ECO:0000259" key="4">
    <source>
        <dbReference type="Pfam" id="PF00288"/>
    </source>
</evidence>
<evidence type="ECO:0000256" key="3">
    <source>
        <dbReference type="SAM" id="Phobius"/>
    </source>
</evidence>
<dbReference type="InterPro" id="IPR020568">
    <property type="entry name" value="Ribosomal_Su5_D2-typ_SF"/>
</dbReference>
<reference evidence="5" key="3">
    <citation type="journal article" date="2017" name="Nature">
        <title>Genome sequence of the progenitor of the wheat D genome Aegilops tauschii.</title>
        <authorList>
            <person name="Luo M.C."/>
            <person name="Gu Y.Q."/>
            <person name="Puiu D."/>
            <person name="Wang H."/>
            <person name="Twardziok S.O."/>
            <person name="Deal K.R."/>
            <person name="Huo N."/>
            <person name="Zhu T."/>
            <person name="Wang L."/>
            <person name="Wang Y."/>
            <person name="McGuire P.E."/>
            <person name="Liu S."/>
            <person name="Long H."/>
            <person name="Ramasamy R.K."/>
            <person name="Rodriguez J.C."/>
            <person name="Van S.L."/>
            <person name="Yuan L."/>
            <person name="Wang Z."/>
            <person name="Xia Z."/>
            <person name="Xiao L."/>
            <person name="Anderson O.D."/>
            <person name="Ouyang S."/>
            <person name="Liang Y."/>
            <person name="Zimin A.V."/>
            <person name="Pertea G."/>
            <person name="Qi P."/>
            <person name="Bennetzen J.L."/>
            <person name="Dai X."/>
            <person name="Dawson M.W."/>
            <person name="Muller H.G."/>
            <person name="Kugler K."/>
            <person name="Rivarola-Duarte L."/>
            <person name="Spannagl M."/>
            <person name="Mayer K.F.X."/>
            <person name="Lu F.H."/>
            <person name="Bevan M.W."/>
            <person name="Leroy P."/>
            <person name="Li P."/>
            <person name="You F.M."/>
            <person name="Sun Q."/>
            <person name="Liu Z."/>
            <person name="Lyons E."/>
            <person name="Wicker T."/>
            <person name="Salzberg S.L."/>
            <person name="Devos K.M."/>
            <person name="Dvorak J."/>
        </authorList>
    </citation>
    <scope>NUCLEOTIDE SEQUENCE [LARGE SCALE GENOMIC DNA]</scope>
    <source>
        <strain evidence="5">cv. AL8/78</strain>
    </source>
</reference>
<protein>
    <recommendedName>
        <fullName evidence="4">GHMP kinase N-terminal domain-containing protein</fullName>
    </recommendedName>
</protein>
<dbReference type="PANTHER" id="PTHR10457">
    <property type="entry name" value="MEVALONATE KINASE/GALACTOKINASE"/>
    <property type="match status" value="1"/>
</dbReference>
<dbReference type="PRINTS" id="PR00959">
    <property type="entry name" value="MEVGALKINASE"/>
</dbReference>
<dbReference type="Proteomes" id="UP000015105">
    <property type="component" value="Chromosome 6D"/>
</dbReference>
<name>A0A453NA58_AEGTS</name>
<evidence type="ECO:0000256" key="1">
    <source>
        <dbReference type="ARBA" id="ARBA00022741"/>
    </source>
</evidence>
<dbReference type="GO" id="GO:0004335">
    <property type="term" value="F:galactokinase activity"/>
    <property type="evidence" value="ECO:0007669"/>
    <property type="project" value="TreeGrafter"/>
</dbReference>
<evidence type="ECO:0000313" key="6">
    <source>
        <dbReference type="Proteomes" id="UP000015105"/>
    </source>
</evidence>
<evidence type="ECO:0000313" key="5">
    <source>
        <dbReference type="EnsemblPlants" id="AET6Gv20291200.4"/>
    </source>
</evidence>
<keyword evidence="3" id="KW-0812">Transmembrane</keyword>
<keyword evidence="6" id="KW-1185">Reference proteome</keyword>
<organism evidence="5 6">
    <name type="scientific">Aegilops tauschii subsp. strangulata</name>
    <name type="common">Goatgrass</name>
    <dbReference type="NCBI Taxonomy" id="200361"/>
    <lineage>
        <taxon>Eukaryota</taxon>
        <taxon>Viridiplantae</taxon>
        <taxon>Streptophyta</taxon>
        <taxon>Embryophyta</taxon>
        <taxon>Tracheophyta</taxon>
        <taxon>Spermatophyta</taxon>
        <taxon>Magnoliopsida</taxon>
        <taxon>Liliopsida</taxon>
        <taxon>Poales</taxon>
        <taxon>Poaceae</taxon>
        <taxon>BOP clade</taxon>
        <taxon>Pooideae</taxon>
        <taxon>Triticodae</taxon>
        <taxon>Triticeae</taxon>
        <taxon>Triticinae</taxon>
        <taxon>Aegilops</taxon>
    </lineage>
</organism>
<dbReference type="GO" id="GO:0006012">
    <property type="term" value="P:galactose metabolic process"/>
    <property type="evidence" value="ECO:0007669"/>
    <property type="project" value="TreeGrafter"/>
</dbReference>
<dbReference type="EnsemblPlants" id="AET6Gv20291200.4">
    <property type="protein sequence ID" value="AET6Gv20291200.4"/>
    <property type="gene ID" value="AET6Gv20291200"/>
</dbReference>
<feature type="domain" description="GHMP kinase N-terminal" evidence="4">
    <location>
        <begin position="52"/>
        <end position="140"/>
    </location>
</feature>
<keyword evidence="1" id="KW-0547">Nucleotide-binding</keyword>
<reference evidence="5" key="5">
    <citation type="journal article" date="2021" name="G3 (Bethesda)">
        <title>Aegilops tauschii genome assembly Aet v5.0 features greater sequence contiguity and improved annotation.</title>
        <authorList>
            <person name="Wang L."/>
            <person name="Zhu T."/>
            <person name="Rodriguez J.C."/>
            <person name="Deal K.R."/>
            <person name="Dubcovsky J."/>
            <person name="McGuire P.E."/>
            <person name="Lux T."/>
            <person name="Spannagl M."/>
            <person name="Mayer K.F.X."/>
            <person name="Baldrich P."/>
            <person name="Meyers B.C."/>
            <person name="Huo N."/>
            <person name="Gu Y.Q."/>
            <person name="Zhou H."/>
            <person name="Devos K.M."/>
            <person name="Bennetzen J.L."/>
            <person name="Unver T."/>
            <person name="Budak H."/>
            <person name="Gulick P.J."/>
            <person name="Galiba G."/>
            <person name="Kalapos B."/>
            <person name="Nelson D.R."/>
            <person name="Li P."/>
            <person name="You F.M."/>
            <person name="Luo M.C."/>
            <person name="Dvorak J."/>
        </authorList>
    </citation>
    <scope>NUCLEOTIDE SEQUENCE [LARGE SCALE GENOMIC DNA]</scope>
    <source>
        <strain evidence="5">cv. AL8/78</strain>
    </source>
</reference>
<feature type="transmembrane region" description="Helical" evidence="3">
    <location>
        <begin position="49"/>
        <end position="66"/>
    </location>
</feature>
<dbReference type="Pfam" id="PF00288">
    <property type="entry name" value="GHMP_kinases_N"/>
    <property type="match status" value="1"/>
</dbReference>
<dbReference type="GO" id="GO:0005524">
    <property type="term" value="F:ATP binding"/>
    <property type="evidence" value="ECO:0007669"/>
    <property type="project" value="UniProtKB-KW"/>
</dbReference>
<keyword evidence="2" id="KW-0067">ATP-binding</keyword>